<dbReference type="EMBL" id="JAFBIT010000002">
    <property type="protein sequence ID" value="MCF2652734.1"/>
    <property type="molecule type" value="Genomic_DNA"/>
</dbReference>
<proteinExistence type="predicted"/>
<evidence type="ECO:0000256" key="2">
    <source>
        <dbReference type="ARBA" id="ARBA00022801"/>
    </source>
</evidence>
<evidence type="ECO:0000259" key="3">
    <source>
        <dbReference type="Pfam" id="PF07687"/>
    </source>
</evidence>
<dbReference type="InterPro" id="IPR011650">
    <property type="entry name" value="Peptidase_M20_dimer"/>
</dbReference>
<dbReference type="PANTHER" id="PTHR43808">
    <property type="entry name" value="ACETYLORNITHINE DEACETYLASE"/>
    <property type="match status" value="1"/>
</dbReference>
<protein>
    <submittedName>
        <fullName evidence="4">M20/M25/M40 family metallo-hydrolase</fullName>
    </submittedName>
</protein>
<keyword evidence="1" id="KW-0479">Metal-binding</keyword>
<evidence type="ECO:0000313" key="5">
    <source>
        <dbReference type="Proteomes" id="UP001299220"/>
    </source>
</evidence>
<dbReference type="Pfam" id="PF07687">
    <property type="entry name" value="M20_dimer"/>
    <property type="match status" value="1"/>
</dbReference>
<dbReference type="RefSeq" id="WP_235323763.1">
    <property type="nucleotide sequence ID" value="NZ_JAFBIT010000002.1"/>
</dbReference>
<accession>A0ABS9CNN2</accession>
<dbReference type="Pfam" id="PF01546">
    <property type="entry name" value="Peptidase_M20"/>
    <property type="match status" value="1"/>
</dbReference>
<evidence type="ECO:0000256" key="1">
    <source>
        <dbReference type="ARBA" id="ARBA00022723"/>
    </source>
</evidence>
<evidence type="ECO:0000313" key="4">
    <source>
        <dbReference type="EMBL" id="MCF2652734.1"/>
    </source>
</evidence>
<gene>
    <name evidence="4" type="ORF">JQM67_08970</name>
</gene>
<organism evidence="4 5">
    <name type="scientific">Anaeromassilibacillus senegalensis</name>
    <dbReference type="NCBI Taxonomy" id="1673717"/>
    <lineage>
        <taxon>Bacteria</taxon>
        <taxon>Bacillati</taxon>
        <taxon>Bacillota</taxon>
        <taxon>Clostridia</taxon>
        <taxon>Eubacteriales</taxon>
        <taxon>Acutalibacteraceae</taxon>
        <taxon>Anaeromassilibacillus</taxon>
    </lineage>
</organism>
<dbReference type="Gene3D" id="3.30.70.360">
    <property type="match status" value="1"/>
</dbReference>
<name>A0ABS9CNN2_9FIRM</name>
<sequence length="378" mass="41083">MDLEQYIEQNENEALELLRTLCAIPAPSHHEEKRAAFCKSWLEAHGAQGVFIDDALNVVYPYRAGDAEKLALFMAHTDTVFPDTEPMALTERDGKMFCPGVGDDTANVALLMLMAAYTAQTQPETDGGIVFAMNACEEGLGNLKGCRALMARYGDRTEQVVSFDGYMEGICSAAVGSLRYRVTVRTEGGHSYAAFGNRNAIERMSAVIAKLYAYELPQDGSRTTFNVGRIEGGTSVNTIAQEAWMLYEFRSDDYDSLLDAKAYFERVLADFRAEGLEIEAELLGERPCGKKDNADPRQATLLALCAGSIQKRAGFAPEFHPGSTDCNIPFSLGIPAATVGLCRGGGAHTREEWIETESLKTGLGIAADLISARFAAHA</sequence>
<dbReference type="PANTHER" id="PTHR43808:SF17">
    <property type="entry name" value="PEPTIDASE M20"/>
    <property type="match status" value="1"/>
</dbReference>
<feature type="domain" description="Peptidase M20 dimerisation" evidence="3">
    <location>
        <begin position="175"/>
        <end position="270"/>
    </location>
</feature>
<dbReference type="SUPFAM" id="SSF55031">
    <property type="entry name" value="Bacterial exopeptidase dimerisation domain"/>
    <property type="match status" value="1"/>
</dbReference>
<dbReference type="Gene3D" id="3.40.630.10">
    <property type="entry name" value="Zn peptidases"/>
    <property type="match status" value="1"/>
</dbReference>
<dbReference type="SUPFAM" id="SSF53187">
    <property type="entry name" value="Zn-dependent exopeptidases"/>
    <property type="match status" value="1"/>
</dbReference>
<keyword evidence="5" id="KW-1185">Reference proteome</keyword>
<keyword evidence="2" id="KW-0378">Hydrolase</keyword>
<dbReference type="InterPro" id="IPR002933">
    <property type="entry name" value="Peptidase_M20"/>
</dbReference>
<dbReference type="Proteomes" id="UP001299220">
    <property type="component" value="Unassembled WGS sequence"/>
</dbReference>
<reference evidence="4 5" key="1">
    <citation type="submission" date="2020-12" db="EMBL/GenBank/DDBJ databases">
        <title>Whole genome sequences of gut porcine anaerobes.</title>
        <authorList>
            <person name="Kubasova T."/>
            <person name="Jahodarova E."/>
            <person name="Rychlik I."/>
        </authorList>
    </citation>
    <scope>NUCLEOTIDE SEQUENCE [LARGE SCALE GENOMIC DNA]</scope>
    <source>
        <strain evidence="4 5">An867</strain>
    </source>
</reference>
<comment type="caution">
    <text evidence="4">The sequence shown here is derived from an EMBL/GenBank/DDBJ whole genome shotgun (WGS) entry which is preliminary data.</text>
</comment>
<dbReference type="InterPro" id="IPR036264">
    <property type="entry name" value="Bact_exopeptidase_dim_dom"/>
</dbReference>
<dbReference type="InterPro" id="IPR050072">
    <property type="entry name" value="Peptidase_M20A"/>
</dbReference>